<dbReference type="InterPro" id="IPR000834">
    <property type="entry name" value="Peptidase_M14"/>
</dbReference>
<dbReference type="SMART" id="SM00631">
    <property type="entry name" value="Zn_pept"/>
    <property type="match status" value="1"/>
</dbReference>
<dbReference type="EMBL" id="JBHTCG010000021">
    <property type="protein sequence ID" value="MFC7385773.1"/>
    <property type="molecule type" value="Genomic_DNA"/>
</dbReference>
<sequence length="436" mass="48219">MDVRDHMRRVPELDRFPSVDEMGAELDELAARYPGLVQVRRIGASRLGEPLRALTVGDGDRDALIIGGPHPNEPIGSLTVSHLTRLLCQDAALREGLGYRWHLIPCVDPDGARLNEGWYARPGDRRHYARHFYRPAWRDQVEWTFPISGEGYAFDRALPETEALMRLMDQVRPAFVYSLHNGEYSGAFFYLNHHDPVLAARLTELPALEGIPLHHGQPELPGSVAIAPAVYPTPGGPGQARIFGSGGGSADYAARFGALHLITELPYWADERVCDPSPTATSYGEVIKAGLAAQREAIDVLNAIMAAVRADLTVHSPFRRSVEDMLDTYRRFADVWEGLPGVERPATVAEQFGNRQTLHMRRLRSCGTFRRMLHAEAAAGNLTPAIRAQRERLGELFDAWYAEADAESGGRPIAIRKLVAVQLAAGLVAAEHHARR</sequence>
<dbReference type="Pfam" id="PF00246">
    <property type="entry name" value="Peptidase_M14"/>
    <property type="match status" value="1"/>
</dbReference>
<comment type="similarity">
    <text evidence="2 3">Belongs to the peptidase M14 family.</text>
</comment>
<dbReference type="Gene3D" id="3.40.630.10">
    <property type="entry name" value="Zn peptidases"/>
    <property type="match status" value="1"/>
</dbReference>
<dbReference type="PANTHER" id="PTHR11705:SF119">
    <property type="entry name" value="OS02G0119300 PROTEIN"/>
    <property type="match status" value="1"/>
</dbReference>
<gene>
    <name evidence="5" type="ORF">ACFQSB_26450</name>
</gene>
<dbReference type="PROSITE" id="PS52035">
    <property type="entry name" value="PEPTIDASE_M14"/>
    <property type="match status" value="1"/>
</dbReference>
<keyword evidence="5" id="KW-0121">Carboxypeptidase</keyword>
<name>A0ABW2P9D0_9ACTN</name>
<evidence type="ECO:0000259" key="4">
    <source>
        <dbReference type="PROSITE" id="PS52035"/>
    </source>
</evidence>
<dbReference type="RefSeq" id="WP_380829639.1">
    <property type="nucleotide sequence ID" value="NZ_JBHTCG010000021.1"/>
</dbReference>
<dbReference type="SUPFAM" id="SSF53187">
    <property type="entry name" value="Zn-dependent exopeptidases"/>
    <property type="match status" value="1"/>
</dbReference>
<accession>A0ABW2P9D0</accession>
<evidence type="ECO:0000313" key="6">
    <source>
        <dbReference type="Proteomes" id="UP001596496"/>
    </source>
</evidence>
<proteinExistence type="inferred from homology"/>
<organism evidence="5 6">
    <name type="scientific">Sphaerisporangium rhizosphaerae</name>
    <dbReference type="NCBI Taxonomy" id="2269375"/>
    <lineage>
        <taxon>Bacteria</taxon>
        <taxon>Bacillati</taxon>
        <taxon>Actinomycetota</taxon>
        <taxon>Actinomycetes</taxon>
        <taxon>Streptosporangiales</taxon>
        <taxon>Streptosporangiaceae</taxon>
        <taxon>Sphaerisporangium</taxon>
    </lineage>
</organism>
<comment type="caution">
    <text evidence="5">The sequence shown here is derived from an EMBL/GenBank/DDBJ whole genome shotgun (WGS) entry which is preliminary data.</text>
</comment>
<dbReference type="PANTHER" id="PTHR11705">
    <property type="entry name" value="PROTEASE FAMILY M14 CARBOXYPEPTIDASE A,B"/>
    <property type="match status" value="1"/>
</dbReference>
<comment type="caution">
    <text evidence="3">Lacks conserved residue(s) required for the propagation of feature annotation.</text>
</comment>
<dbReference type="Proteomes" id="UP001596496">
    <property type="component" value="Unassembled WGS sequence"/>
</dbReference>
<evidence type="ECO:0000313" key="5">
    <source>
        <dbReference type="EMBL" id="MFC7385773.1"/>
    </source>
</evidence>
<evidence type="ECO:0000256" key="2">
    <source>
        <dbReference type="ARBA" id="ARBA00005988"/>
    </source>
</evidence>
<keyword evidence="5" id="KW-0645">Protease</keyword>
<dbReference type="GO" id="GO:0004180">
    <property type="term" value="F:carboxypeptidase activity"/>
    <property type="evidence" value="ECO:0007669"/>
    <property type="project" value="UniProtKB-KW"/>
</dbReference>
<reference evidence="6" key="1">
    <citation type="journal article" date="2019" name="Int. J. Syst. Evol. Microbiol.">
        <title>The Global Catalogue of Microorganisms (GCM) 10K type strain sequencing project: providing services to taxonomists for standard genome sequencing and annotation.</title>
        <authorList>
            <consortium name="The Broad Institute Genomics Platform"/>
            <consortium name="The Broad Institute Genome Sequencing Center for Infectious Disease"/>
            <person name="Wu L."/>
            <person name="Ma J."/>
        </authorList>
    </citation>
    <scope>NUCLEOTIDE SEQUENCE [LARGE SCALE GENOMIC DNA]</scope>
    <source>
        <strain evidence="6">CECT 7649</strain>
    </source>
</reference>
<keyword evidence="5" id="KW-0378">Hydrolase</keyword>
<protein>
    <submittedName>
        <fullName evidence="5">M14 family zinc carboxypeptidase</fullName>
    </submittedName>
</protein>
<evidence type="ECO:0000256" key="3">
    <source>
        <dbReference type="PROSITE-ProRule" id="PRU01379"/>
    </source>
</evidence>
<keyword evidence="6" id="KW-1185">Reference proteome</keyword>
<evidence type="ECO:0000256" key="1">
    <source>
        <dbReference type="ARBA" id="ARBA00001947"/>
    </source>
</evidence>
<feature type="domain" description="Peptidase M14" evidence="4">
    <location>
        <begin position="15"/>
        <end position="294"/>
    </location>
</feature>
<comment type="cofactor">
    <cofactor evidence="1">
        <name>Zn(2+)</name>
        <dbReference type="ChEBI" id="CHEBI:29105"/>
    </cofactor>
</comment>